<dbReference type="InterPro" id="IPR013783">
    <property type="entry name" value="Ig-like_fold"/>
</dbReference>
<dbReference type="Gene3D" id="2.60.40.10">
    <property type="entry name" value="Immunoglobulins"/>
    <property type="match status" value="1"/>
</dbReference>
<dbReference type="EMBL" id="JMCC02000004">
    <property type="protein sequence ID" value="KIG19230.1"/>
    <property type="molecule type" value="Genomic_DNA"/>
</dbReference>
<evidence type="ECO:0000313" key="2">
    <source>
        <dbReference type="Proteomes" id="UP000031599"/>
    </source>
</evidence>
<dbReference type="Pfam" id="PF00756">
    <property type="entry name" value="Esterase"/>
    <property type="match status" value="1"/>
</dbReference>
<dbReference type="Proteomes" id="UP000031599">
    <property type="component" value="Unassembled WGS sequence"/>
</dbReference>
<dbReference type="InterPro" id="IPR029058">
    <property type="entry name" value="AB_hydrolase_fold"/>
</dbReference>
<sequence length="377" mass="43198">MTTAIRELVAAGPSANVDEWMKGKTFPLVEGKNATLVWRGDADEVRLRHFIFGLETSQPLARIEGTNLWYLEVEIPPRSRVEYKLEVRRGETNKWIRDPLNPHRAHDPFGANSVLQGAGYTIPVWTQPDPKARAGLLEPFSIHSEAFGEDRRGHLYLPPRFRRTRQYPLLVIHDGSDYMRFAGMKTVLDNLIERLEIPPLIAVFLDSPDRLREYANDERHARFVTEELAPRLAERLPLLDTPRGRCLMGASFGGVAALSTAVRYPNYWGRLLLQSGSFAFTDIGHQNHRGPLFNPVVSFMNAFREDPKAISERVFVSCGVYESLIYENRSLVPLLDETGMQVRFVEARDGHNWENWRDRSREGLSWLFPGPLLMIYE</sequence>
<dbReference type="Gene3D" id="3.40.50.1820">
    <property type="entry name" value="alpha/beta hydrolase"/>
    <property type="match status" value="1"/>
</dbReference>
<protein>
    <submittedName>
        <fullName evidence="1">Ferric enterobactin esterase-related protein</fullName>
    </submittedName>
</protein>
<dbReference type="PANTHER" id="PTHR48098">
    <property type="entry name" value="ENTEROCHELIN ESTERASE-RELATED"/>
    <property type="match status" value="1"/>
</dbReference>
<comment type="caution">
    <text evidence="1">The sequence shown here is derived from an EMBL/GenBank/DDBJ whole genome shotgun (WGS) entry which is preliminary data.</text>
</comment>
<gene>
    <name evidence="1" type="ORF">DB30_04695</name>
</gene>
<proteinExistence type="predicted"/>
<accession>A0A0C2DCV3</accession>
<dbReference type="SUPFAM" id="SSF81296">
    <property type="entry name" value="E set domains"/>
    <property type="match status" value="1"/>
</dbReference>
<dbReference type="AlphaFoldDB" id="A0A0C2DCV3"/>
<organism evidence="1 2">
    <name type="scientific">Enhygromyxa salina</name>
    <dbReference type="NCBI Taxonomy" id="215803"/>
    <lineage>
        <taxon>Bacteria</taxon>
        <taxon>Pseudomonadati</taxon>
        <taxon>Myxococcota</taxon>
        <taxon>Polyangia</taxon>
        <taxon>Nannocystales</taxon>
        <taxon>Nannocystaceae</taxon>
        <taxon>Enhygromyxa</taxon>
    </lineage>
</organism>
<dbReference type="PANTHER" id="PTHR48098:SF3">
    <property type="entry name" value="IRON(III) ENTEROBACTIN ESTERASE"/>
    <property type="match status" value="1"/>
</dbReference>
<dbReference type="InterPro" id="IPR000801">
    <property type="entry name" value="Esterase-like"/>
</dbReference>
<dbReference type="InterPro" id="IPR050583">
    <property type="entry name" value="Mycobacterial_A85_antigen"/>
</dbReference>
<dbReference type="SUPFAM" id="SSF53474">
    <property type="entry name" value="alpha/beta-Hydrolases"/>
    <property type="match status" value="1"/>
</dbReference>
<dbReference type="RefSeq" id="WP_052546389.1">
    <property type="nucleotide sequence ID" value="NZ_JMCC02000004.1"/>
</dbReference>
<dbReference type="InterPro" id="IPR014756">
    <property type="entry name" value="Ig_E-set"/>
</dbReference>
<reference evidence="1 2" key="1">
    <citation type="submission" date="2014-12" db="EMBL/GenBank/DDBJ databases">
        <title>Genome assembly of Enhygromyxa salina DSM 15201.</title>
        <authorList>
            <person name="Sharma G."/>
            <person name="Subramanian S."/>
        </authorList>
    </citation>
    <scope>NUCLEOTIDE SEQUENCE [LARGE SCALE GENOMIC DNA]</scope>
    <source>
        <strain evidence="1 2">DSM 15201</strain>
    </source>
</reference>
<name>A0A0C2DCV3_9BACT</name>
<evidence type="ECO:0000313" key="1">
    <source>
        <dbReference type="EMBL" id="KIG19230.1"/>
    </source>
</evidence>